<keyword evidence="3" id="KW-1185">Reference proteome</keyword>
<dbReference type="PANTHER" id="PTHR46579">
    <property type="entry name" value="F5/8 TYPE C DOMAIN-CONTAINING PROTEIN-RELATED"/>
    <property type="match status" value="1"/>
</dbReference>
<feature type="region of interest" description="Disordered" evidence="1">
    <location>
        <begin position="396"/>
        <end position="416"/>
    </location>
</feature>
<reference evidence="2 3" key="1">
    <citation type="submission" date="2024-02" db="EMBL/GenBank/DDBJ databases">
        <title>A draft genome for the cacao thread blight pathogen Marasmius crinis-equi.</title>
        <authorList>
            <person name="Cohen S.P."/>
            <person name="Baruah I.K."/>
            <person name="Amoako-Attah I."/>
            <person name="Bukari Y."/>
            <person name="Meinhardt L.W."/>
            <person name="Bailey B.A."/>
        </authorList>
    </citation>
    <scope>NUCLEOTIDE SEQUENCE [LARGE SCALE GENOMIC DNA]</scope>
    <source>
        <strain evidence="2 3">GH-76</strain>
    </source>
</reference>
<evidence type="ECO:0000256" key="1">
    <source>
        <dbReference type="SAM" id="MobiDB-lite"/>
    </source>
</evidence>
<feature type="non-terminal residue" evidence="2">
    <location>
        <position position="875"/>
    </location>
</feature>
<proteinExistence type="predicted"/>
<evidence type="ECO:0000313" key="3">
    <source>
        <dbReference type="Proteomes" id="UP001465976"/>
    </source>
</evidence>
<comment type="caution">
    <text evidence="2">The sequence shown here is derived from an EMBL/GenBank/DDBJ whole genome shotgun (WGS) entry which is preliminary data.</text>
</comment>
<evidence type="ECO:0000313" key="2">
    <source>
        <dbReference type="EMBL" id="KAL0565341.1"/>
    </source>
</evidence>
<accession>A0ABR3ER18</accession>
<protein>
    <submittedName>
        <fullName evidence="2">Uncharacterized protein</fullName>
    </submittedName>
</protein>
<name>A0ABR3ER18_9AGAR</name>
<organism evidence="2 3">
    <name type="scientific">Marasmius crinis-equi</name>
    <dbReference type="NCBI Taxonomy" id="585013"/>
    <lineage>
        <taxon>Eukaryota</taxon>
        <taxon>Fungi</taxon>
        <taxon>Dikarya</taxon>
        <taxon>Basidiomycota</taxon>
        <taxon>Agaricomycotina</taxon>
        <taxon>Agaricomycetes</taxon>
        <taxon>Agaricomycetidae</taxon>
        <taxon>Agaricales</taxon>
        <taxon>Marasmiineae</taxon>
        <taxon>Marasmiaceae</taxon>
        <taxon>Marasmius</taxon>
    </lineage>
</organism>
<dbReference type="PANTHER" id="PTHR46579:SF1">
    <property type="entry name" value="F5_8 TYPE C DOMAIN-CONTAINING PROTEIN"/>
    <property type="match status" value="1"/>
</dbReference>
<dbReference type="Proteomes" id="UP001465976">
    <property type="component" value="Unassembled WGS sequence"/>
</dbReference>
<sequence>MGREQVLCVVCNKLENPRTAREHLRQLTATPLAPTENQQYDNCPYPPINDSGDEDGGDEACSPNRNMAIEYRPDPDPFKFDAAPAANGELPSESHSLLHEMFGDTLLVFSDEEDDGMEEDMELTDDEGEKVGGFLDVDWDSFGMPTMSAWEWTAADSEREAAAALKLLDYDRAICRAFAYKIKTQTADQHFSFLRSAFPNPPLPKLGELRSRINFLAGFKPEFYNCCVNLCCCYTGKLASLQSCPYCKQSRFHANGKPRKQFTYIPLIPRLIARMRDRDMAAKTQYRSTHAHDPDVITDIFDGSCYRDLCQCHVRVDRREMLRLASGVIAFDILKEEMFKLHAFLIIVFGDIPTVSMLMQMKGHNGIAPCHMCKILAIRNPPENVHYVPHDRTNFLPTTRSSDQQPSQPESYNPASLPLRTHEDFMKQAAEVQSAQVVEPTRAEELAKQCGIKGIPSLALLQSLSFLTSFPYDFMHLIWENLVKNLVLHWTGDFKGLDSGVENYTVESAVWKAVGKETAESGKYIPSAYGSRVPDITADKSNVSAEMWSFWTLYLAPILLRRRFSHSKYFAHFILLVRLLSKCLQFKITRAEVGELRAGFILWVKTIEAMGPVWCYWAFPMERYCGHLQPAIRSRRFPYRSLDHYVFEEAQLSQIKLVYGLRQELSLRESRGDPRASLRLSNYPTCILLPPHSTEQPPQNTVKAIAGALRTRFTSGGRNPTLASMLRHLKDGNIERWGRVRRIDSEAGDTIRASDLGEQAEDYRDASYVRYELKSDKNERYRNRPVVNQEETRYGQLKCIYVIRLTAGSCTQLHAQPNDKTIILAAIRSCKLENDDPQLQGLDIHFYKSHGPLDIVDITTVQCLVGRVKDDVGGG</sequence>
<feature type="compositionally biased region" description="Polar residues" evidence="1">
    <location>
        <begin position="396"/>
        <end position="414"/>
    </location>
</feature>
<gene>
    <name evidence="2" type="ORF">V5O48_016681</name>
</gene>
<dbReference type="EMBL" id="JBAHYK010002311">
    <property type="protein sequence ID" value="KAL0565341.1"/>
    <property type="molecule type" value="Genomic_DNA"/>
</dbReference>